<reference evidence="2 3" key="1">
    <citation type="submission" date="2018-06" db="EMBL/GenBank/DDBJ databases">
        <title>Draft Whole-Genome Sequence of the purple photosynthetic bacterium Rhodospeudomonas palustris XCP.</title>
        <authorList>
            <person name="Rayyan A."/>
            <person name="Meyer T.E."/>
            <person name="Kyndt J.A."/>
        </authorList>
    </citation>
    <scope>NUCLEOTIDE SEQUENCE [LARGE SCALE GENOMIC DNA]</scope>
    <source>
        <strain evidence="2 3">XCP</strain>
    </source>
</reference>
<accession>A0A323UJT7</accession>
<dbReference type="EMBL" id="QKQS01000006">
    <property type="protein sequence ID" value="PZA13392.1"/>
    <property type="molecule type" value="Genomic_DNA"/>
</dbReference>
<evidence type="ECO:0000259" key="1">
    <source>
        <dbReference type="Pfam" id="PF06568"/>
    </source>
</evidence>
<dbReference type="Proteomes" id="UP000248134">
    <property type="component" value="Unassembled WGS sequence"/>
</dbReference>
<evidence type="ECO:0000313" key="2">
    <source>
        <dbReference type="EMBL" id="PZA13392.1"/>
    </source>
</evidence>
<dbReference type="AlphaFoldDB" id="A0A323UJT7"/>
<evidence type="ECO:0000313" key="3">
    <source>
        <dbReference type="Proteomes" id="UP000248134"/>
    </source>
</evidence>
<feature type="domain" description="YjiS-like" evidence="1">
    <location>
        <begin position="22"/>
        <end position="56"/>
    </location>
</feature>
<proteinExistence type="predicted"/>
<dbReference type="InterPro" id="IPR009506">
    <property type="entry name" value="YjiS-like"/>
</dbReference>
<name>A0A323UJT7_RHOPL</name>
<gene>
    <name evidence="2" type="ORF">DNX69_03200</name>
</gene>
<protein>
    <recommendedName>
        <fullName evidence="1">YjiS-like domain-containing protein</fullName>
    </recommendedName>
</protein>
<sequence>MSTCTAGAAIDRHRKRGPWARLRATLALWRMRRSGRIDLAGFSARELRDLGLSRGDMIQEVAKPFWRA</sequence>
<dbReference type="RefSeq" id="WP_110784563.1">
    <property type="nucleotide sequence ID" value="NZ_QKQS01000006.1"/>
</dbReference>
<comment type="caution">
    <text evidence="2">The sequence shown here is derived from an EMBL/GenBank/DDBJ whole genome shotgun (WGS) entry which is preliminary data.</text>
</comment>
<organism evidence="2 3">
    <name type="scientific">Rhodopseudomonas palustris</name>
    <dbReference type="NCBI Taxonomy" id="1076"/>
    <lineage>
        <taxon>Bacteria</taxon>
        <taxon>Pseudomonadati</taxon>
        <taxon>Pseudomonadota</taxon>
        <taxon>Alphaproteobacteria</taxon>
        <taxon>Hyphomicrobiales</taxon>
        <taxon>Nitrobacteraceae</taxon>
        <taxon>Rhodopseudomonas</taxon>
    </lineage>
</organism>
<dbReference type="OrthoDB" id="7306802at2"/>
<dbReference type="Pfam" id="PF06568">
    <property type="entry name" value="YjiS-like"/>
    <property type="match status" value="1"/>
</dbReference>